<dbReference type="PRINTS" id="PR01590">
    <property type="entry name" value="HTHFIS"/>
</dbReference>
<evidence type="ECO:0000313" key="7">
    <source>
        <dbReference type="Proteomes" id="UP000228754"/>
    </source>
</evidence>
<keyword evidence="4" id="KW-0804">Transcription</keyword>
<protein>
    <submittedName>
        <fullName evidence="6">Sigma-54-dependent Fis family transcriptional regulator</fullName>
    </submittedName>
</protein>
<name>A0A2A5ISW6_BACPU</name>
<comment type="caution">
    <text evidence="6">The sequence shown here is derived from an EMBL/GenBank/DDBJ whole genome shotgun (WGS) entry which is preliminary data.</text>
</comment>
<dbReference type="InterPro" id="IPR058031">
    <property type="entry name" value="AAA_lid_NorR"/>
</dbReference>
<feature type="domain" description="Sigma-54 factor interaction" evidence="5">
    <location>
        <begin position="325"/>
        <end position="524"/>
    </location>
</feature>
<dbReference type="Gene3D" id="1.10.8.60">
    <property type="match status" value="1"/>
</dbReference>
<evidence type="ECO:0000256" key="2">
    <source>
        <dbReference type="ARBA" id="ARBA00022840"/>
    </source>
</evidence>
<dbReference type="Gene3D" id="3.40.50.300">
    <property type="entry name" value="P-loop containing nucleotide triphosphate hydrolases"/>
    <property type="match status" value="1"/>
</dbReference>
<keyword evidence="3" id="KW-0805">Transcription regulation</keyword>
<dbReference type="SUPFAM" id="SSF46689">
    <property type="entry name" value="Homeodomain-like"/>
    <property type="match status" value="1"/>
</dbReference>
<dbReference type="InterPro" id="IPR027417">
    <property type="entry name" value="P-loop_NTPase"/>
</dbReference>
<dbReference type="Gene3D" id="3.40.50.2300">
    <property type="match status" value="1"/>
</dbReference>
<dbReference type="Gene3D" id="3.40.50.10660">
    <property type="entry name" value="PrpR receptor domain-like"/>
    <property type="match status" value="1"/>
</dbReference>
<dbReference type="InterPro" id="IPR010524">
    <property type="entry name" value="Sig_transdc_resp-reg_PrpR_N"/>
</dbReference>
<dbReference type="Proteomes" id="UP000228754">
    <property type="component" value="Unassembled WGS sequence"/>
</dbReference>
<evidence type="ECO:0000256" key="4">
    <source>
        <dbReference type="ARBA" id="ARBA00023163"/>
    </source>
</evidence>
<dbReference type="EMBL" id="NKHG01000108">
    <property type="protein sequence ID" value="PCK20067.1"/>
    <property type="molecule type" value="Genomic_DNA"/>
</dbReference>
<dbReference type="Pfam" id="PF02954">
    <property type="entry name" value="HTH_8"/>
    <property type="match status" value="1"/>
</dbReference>
<evidence type="ECO:0000256" key="3">
    <source>
        <dbReference type="ARBA" id="ARBA00023015"/>
    </source>
</evidence>
<dbReference type="GO" id="GO:0005524">
    <property type="term" value="F:ATP binding"/>
    <property type="evidence" value="ECO:0007669"/>
    <property type="project" value="UniProtKB-KW"/>
</dbReference>
<dbReference type="PROSITE" id="PS50045">
    <property type="entry name" value="SIGMA54_INTERACT_4"/>
    <property type="match status" value="1"/>
</dbReference>
<dbReference type="GO" id="GO:0043565">
    <property type="term" value="F:sequence-specific DNA binding"/>
    <property type="evidence" value="ECO:0007669"/>
    <property type="project" value="InterPro"/>
</dbReference>
<dbReference type="PANTHER" id="PTHR32071">
    <property type="entry name" value="TRANSCRIPTIONAL REGULATORY PROTEIN"/>
    <property type="match status" value="1"/>
</dbReference>
<dbReference type="Pfam" id="PF25601">
    <property type="entry name" value="AAA_lid_14"/>
    <property type="match status" value="1"/>
</dbReference>
<proteinExistence type="predicted"/>
<evidence type="ECO:0000259" key="5">
    <source>
        <dbReference type="PROSITE" id="PS50045"/>
    </source>
</evidence>
<dbReference type="GO" id="GO:0006355">
    <property type="term" value="P:regulation of DNA-templated transcription"/>
    <property type="evidence" value="ECO:0007669"/>
    <property type="project" value="InterPro"/>
</dbReference>
<dbReference type="GO" id="GO:0000156">
    <property type="term" value="F:phosphorelay response regulator activity"/>
    <property type="evidence" value="ECO:0007669"/>
    <property type="project" value="InterPro"/>
</dbReference>
<reference evidence="6 7" key="1">
    <citation type="submission" date="2017-06" db="EMBL/GenBank/DDBJ databases">
        <title>Draft Genome Sequence of Bacillus sp Strain 36R Isolated from saline sediment at Atanasia, Sonora, Mexico.</title>
        <authorList>
            <person name="Sanchez Diaz R."/>
            <person name="Quiroz Macias M.E."/>
            <person name="Ibarra Gamez J.C."/>
            <person name="Enciso Ibarra J."/>
            <person name="Gomez Gil B."/>
            <person name="Galaviz Silva L."/>
        </authorList>
    </citation>
    <scope>NUCLEOTIDE SEQUENCE [LARGE SCALE GENOMIC DNA]</scope>
    <source>
        <strain evidence="6 7">36R_ATNSAL</strain>
    </source>
</reference>
<dbReference type="SUPFAM" id="SSF52540">
    <property type="entry name" value="P-loop containing nucleoside triphosphate hydrolases"/>
    <property type="match status" value="1"/>
</dbReference>
<dbReference type="InterPro" id="IPR009057">
    <property type="entry name" value="Homeodomain-like_sf"/>
</dbReference>
<dbReference type="InterPro" id="IPR002197">
    <property type="entry name" value="HTH_Fis"/>
</dbReference>
<gene>
    <name evidence="6" type="ORF">CEY02_15320</name>
</gene>
<keyword evidence="1" id="KW-0547">Nucleotide-binding</keyword>
<keyword evidence="2" id="KW-0067">ATP-binding</keyword>
<sequence>MGVLFMNIKVLGIAPYKGLGDVLIDLAKEEKNITFQLEVGDLRSGVELAEQAEAQGMDIIMSRGGTAALIQKHVNIPVVDIPVSGYDLLRALTLIKDYQGEKAVVGFENITQGVRTIGELYGIKIDIYTIQQEEEVWDLLKQLQEQGTQVVLGDVITDKSAKELGMQSMLITSGRESVKEAFHQAKQMYRLYKEATAEQRLFREMIDQESKGMLIIDQHNQLHFINQQMKQWTEKGLFAPFTSHVDVMAWCPALEPAVKAVREGKQNGYSQISNQEQVWHVKGSMLSKGEMFVTIEKPSDVINREGHRIWTLASPVHSAHPFALFTEQSPKMKDVIKRAKAFSQTDRSICLYGEQGTGKSSLAFAIHQMSERKNESFTTVHCRSLTELDDVKTIPIHQKGTIFLKDIDSVPMDMQPLIVDQLLNQHQNIRWMAASTVDLFKLTQSGAFSEELYTCLQELTIHVPPLSERAEDIEDMSRLFIAELNSLYGTQVVGLSADVIEAFQNQKFRENVQQFKRMMEELVLTTKSGYITLSQAKPAIDQLASENEEKQLSTYLHGTLDEIERLIIRTVLEEENMNQSKAAKRLNINRTTLWRKLKE</sequence>
<dbReference type="OrthoDB" id="9771372at2"/>
<dbReference type="Pfam" id="PF06506">
    <property type="entry name" value="PrpR_N"/>
    <property type="match status" value="1"/>
</dbReference>
<dbReference type="AlphaFoldDB" id="A0A2A5ISW6"/>
<dbReference type="Gene3D" id="1.10.10.60">
    <property type="entry name" value="Homeodomain-like"/>
    <property type="match status" value="1"/>
</dbReference>
<dbReference type="SUPFAM" id="SSF159800">
    <property type="entry name" value="PrpR receptor domain-like"/>
    <property type="match status" value="1"/>
</dbReference>
<dbReference type="Pfam" id="PF14532">
    <property type="entry name" value="Sigma54_activ_2"/>
    <property type="match status" value="1"/>
</dbReference>
<organism evidence="6 7">
    <name type="scientific">Bacillus pumilus</name>
    <name type="common">Bacillus mesentericus</name>
    <dbReference type="NCBI Taxonomy" id="1408"/>
    <lineage>
        <taxon>Bacteria</taxon>
        <taxon>Bacillati</taxon>
        <taxon>Bacillota</taxon>
        <taxon>Bacilli</taxon>
        <taxon>Bacillales</taxon>
        <taxon>Bacillaceae</taxon>
        <taxon>Bacillus</taxon>
    </lineage>
</organism>
<accession>A0A2A5ISW6</accession>
<dbReference type="InterPro" id="IPR002078">
    <property type="entry name" value="Sigma_54_int"/>
</dbReference>
<evidence type="ECO:0000313" key="6">
    <source>
        <dbReference type="EMBL" id="PCK20067.1"/>
    </source>
</evidence>
<dbReference type="CDD" id="cd00009">
    <property type="entry name" value="AAA"/>
    <property type="match status" value="1"/>
</dbReference>
<evidence type="ECO:0000256" key="1">
    <source>
        <dbReference type="ARBA" id="ARBA00022741"/>
    </source>
</evidence>